<dbReference type="EMBL" id="QYUK01000011">
    <property type="protein sequence ID" value="RJF89903.1"/>
    <property type="molecule type" value="Genomic_DNA"/>
</dbReference>
<reference evidence="8 9" key="1">
    <citation type="submission" date="2018-09" db="EMBL/GenBank/DDBJ databases">
        <authorList>
            <person name="Zhu H."/>
        </authorList>
    </citation>
    <scope>NUCLEOTIDE SEQUENCE [LARGE SCALE GENOMIC DNA]</scope>
    <source>
        <strain evidence="8 9">K1W22B-8</strain>
    </source>
</reference>
<dbReference type="OrthoDB" id="9801783at2"/>
<dbReference type="GO" id="GO:0050570">
    <property type="term" value="F:4-hydroxythreonine-4-phosphate dehydrogenase activity"/>
    <property type="evidence" value="ECO:0007669"/>
    <property type="project" value="UniProtKB-UniRule"/>
</dbReference>
<dbReference type="HAMAP" id="MF_00536">
    <property type="entry name" value="PdxA"/>
    <property type="match status" value="1"/>
</dbReference>
<keyword evidence="9" id="KW-1185">Reference proteome</keyword>
<keyword evidence="6 7" id="KW-0664">Pyridoxine biosynthesis</keyword>
<feature type="binding site" evidence="7">
    <location>
        <position position="297"/>
    </location>
    <ligand>
        <name>substrate</name>
    </ligand>
</feature>
<keyword evidence="7" id="KW-0170">Cobalt</keyword>
<keyword evidence="7" id="KW-0862">Zinc</keyword>
<sequence length="337" mass="35167">MPPVDLPLALTCGEPAGIGAEIALKAWAEREEGGPRFVLLDVPARLSRLAERLGLSVPLATIADPADADADLFEDALPVLPLAAPIHGEPGKVDGRDAAAIIESIRRAVELTQGGRCAAVVTNPIRKQSLKAAGFDHPGHTEFLATLAGNGARSLMMLASPSLKVVPVTVHVALSAVPRLLSTRGIVEVARLTARALISDFGIARPRLAVIALNPHAGEGGLLGREEIEVIAPAVEILQAEGIDAFGPLPPDASFHAAARSRYDVAICMYHDQALIPLKTLDFDEGVNVTLNLPFVRTSPDHGTAIDIAGLGKANPQSLIAALNLAARMAQARQAAP</sequence>
<feature type="binding site" evidence="7">
    <location>
        <position position="171"/>
    </location>
    <ligand>
        <name>a divalent metal cation</name>
        <dbReference type="ChEBI" id="CHEBI:60240"/>
        <note>ligand shared between dimeric partners</note>
    </ligand>
</feature>
<comment type="cofactor">
    <cofactor evidence="7">
        <name>Zn(2+)</name>
        <dbReference type="ChEBI" id="CHEBI:29105"/>
    </cofactor>
    <cofactor evidence="7">
        <name>Mg(2+)</name>
        <dbReference type="ChEBI" id="CHEBI:18420"/>
    </cofactor>
    <cofactor evidence="7">
        <name>Co(2+)</name>
        <dbReference type="ChEBI" id="CHEBI:48828"/>
    </cofactor>
    <text evidence="7">Binds 1 divalent metal cation per subunit. Can use ions such as Zn(2+), Mg(2+) or Co(2+).</text>
</comment>
<dbReference type="Gene3D" id="3.40.718.10">
    <property type="entry name" value="Isopropylmalate Dehydrogenase"/>
    <property type="match status" value="1"/>
</dbReference>
<feature type="binding site" evidence="7">
    <location>
        <position position="216"/>
    </location>
    <ligand>
        <name>a divalent metal cation</name>
        <dbReference type="ChEBI" id="CHEBI:60240"/>
        <note>ligand shared between dimeric partners</note>
    </ligand>
</feature>
<keyword evidence="3 7" id="KW-0521">NADP</keyword>
<evidence type="ECO:0000256" key="7">
    <source>
        <dbReference type="HAMAP-Rule" id="MF_00536"/>
    </source>
</evidence>
<comment type="pathway">
    <text evidence="7">Cofactor biosynthesis; pyridoxine 5'-phosphate biosynthesis; pyridoxine 5'-phosphate from D-erythrose 4-phosphate: step 4/5.</text>
</comment>
<dbReference type="NCBIfam" id="NF003699">
    <property type="entry name" value="PRK05312.1"/>
    <property type="match status" value="1"/>
</dbReference>
<keyword evidence="7" id="KW-0460">Magnesium</keyword>
<evidence type="ECO:0000256" key="2">
    <source>
        <dbReference type="ARBA" id="ARBA00022723"/>
    </source>
</evidence>
<evidence type="ECO:0000256" key="3">
    <source>
        <dbReference type="ARBA" id="ARBA00022857"/>
    </source>
</evidence>
<evidence type="ECO:0000256" key="6">
    <source>
        <dbReference type="ARBA" id="ARBA00023096"/>
    </source>
</evidence>
<feature type="binding site" evidence="7">
    <location>
        <position position="288"/>
    </location>
    <ligand>
        <name>substrate</name>
    </ligand>
</feature>
<dbReference type="GO" id="GO:0005737">
    <property type="term" value="C:cytoplasm"/>
    <property type="evidence" value="ECO:0007669"/>
    <property type="project" value="UniProtKB-SubCell"/>
</dbReference>
<comment type="miscellaneous">
    <text evidence="7">The active site is located at the dimer interface.</text>
</comment>
<evidence type="ECO:0000256" key="4">
    <source>
        <dbReference type="ARBA" id="ARBA00023002"/>
    </source>
</evidence>
<comment type="function">
    <text evidence="7">Catalyzes the NAD(P)-dependent oxidation of 4-(phosphooxy)-L-threonine (HTP) into 2-amino-3-oxo-4-(phosphooxy)butyric acid which spontaneously decarboxylates to form 3-amino-2-oxopropyl phosphate (AHAP).</text>
</comment>
<dbReference type="GO" id="GO:0051287">
    <property type="term" value="F:NAD binding"/>
    <property type="evidence" value="ECO:0007669"/>
    <property type="project" value="InterPro"/>
</dbReference>
<keyword evidence="4 7" id="KW-0560">Oxidoreductase</keyword>
<dbReference type="SUPFAM" id="SSF53659">
    <property type="entry name" value="Isocitrate/Isopropylmalate dehydrogenase-like"/>
    <property type="match status" value="1"/>
</dbReference>
<dbReference type="GO" id="GO:0050897">
    <property type="term" value="F:cobalt ion binding"/>
    <property type="evidence" value="ECO:0007669"/>
    <property type="project" value="UniProtKB-UniRule"/>
</dbReference>
<dbReference type="InterPro" id="IPR037510">
    <property type="entry name" value="PdxA"/>
</dbReference>
<dbReference type="PANTHER" id="PTHR30004">
    <property type="entry name" value="4-HYDROXYTHREONINE-4-PHOSPHATE DEHYDROGENASE"/>
    <property type="match status" value="1"/>
</dbReference>
<dbReference type="Pfam" id="PF04166">
    <property type="entry name" value="PdxA"/>
    <property type="match status" value="1"/>
</dbReference>
<feature type="binding site" evidence="7">
    <location>
        <position position="140"/>
    </location>
    <ligand>
        <name>substrate</name>
    </ligand>
</feature>
<comment type="catalytic activity">
    <reaction evidence="7">
        <text>4-(phosphooxy)-L-threonine + NAD(+) = 3-amino-2-oxopropyl phosphate + CO2 + NADH</text>
        <dbReference type="Rhea" id="RHEA:32275"/>
        <dbReference type="ChEBI" id="CHEBI:16526"/>
        <dbReference type="ChEBI" id="CHEBI:57279"/>
        <dbReference type="ChEBI" id="CHEBI:57540"/>
        <dbReference type="ChEBI" id="CHEBI:57945"/>
        <dbReference type="ChEBI" id="CHEBI:58452"/>
        <dbReference type="EC" id="1.1.1.262"/>
    </reaction>
</comment>
<accession>A0A418WIP9</accession>
<proteinExistence type="inferred from homology"/>
<evidence type="ECO:0000256" key="5">
    <source>
        <dbReference type="ARBA" id="ARBA00023027"/>
    </source>
</evidence>
<evidence type="ECO:0000313" key="9">
    <source>
        <dbReference type="Proteomes" id="UP000284605"/>
    </source>
</evidence>
<dbReference type="EC" id="1.1.1.262" evidence="7"/>
<feature type="binding site" evidence="7">
    <location>
        <position position="141"/>
    </location>
    <ligand>
        <name>substrate</name>
    </ligand>
</feature>
<dbReference type="GO" id="GO:0042823">
    <property type="term" value="P:pyridoxal phosphate biosynthetic process"/>
    <property type="evidence" value="ECO:0007669"/>
    <property type="project" value="UniProtKB-UniRule"/>
</dbReference>
<dbReference type="NCBIfam" id="TIGR00557">
    <property type="entry name" value="pdxA"/>
    <property type="match status" value="1"/>
</dbReference>
<comment type="subunit">
    <text evidence="7">Homodimer.</text>
</comment>
<comment type="similarity">
    <text evidence="7">Belongs to the PdxA family.</text>
</comment>
<keyword evidence="5 7" id="KW-0520">NAD</keyword>
<dbReference type="UniPathway" id="UPA00244">
    <property type="reaction ID" value="UER00312"/>
</dbReference>
<comment type="subcellular location">
    <subcellularLocation>
        <location evidence="7">Cytoplasm</location>
    </subcellularLocation>
</comment>
<dbReference type="PANTHER" id="PTHR30004:SF6">
    <property type="entry name" value="D-THREONATE 4-PHOSPHATE DEHYDROGENASE"/>
    <property type="match status" value="1"/>
</dbReference>
<organism evidence="8 9">
    <name type="scientific">Oleomonas cavernae</name>
    <dbReference type="NCBI Taxonomy" id="2320859"/>
    <lineage>
        <taxon>Bacteria</taxon>
        <taxon>Pseudomonadati</taxon>
        <taxon>Pseudomonadota</taxon>
        <taxon>Alphaproteobacteria</taxon>
        <taxon>Acetobacterales</taxon>
        <taxon>Acetobacteraceae</taxon>
        <taxon>Oleomonas</taxon>
    </lineage>
</organism>
<feature type="binding site" evidence="7">
    <location>
        <position position="279"/>
    </location>
    <ligand>
        <name>substrate</name>
    </ligand>
</feature>
<evidence type="ECO:0000313" key="8">
    <source>
        <dbReference type="EMBL" id="RJF89903.1"/>
    </source>
</evidence>
<comment type="caution">
    <text evidence="8">The sequence shown here is derived from an EMBL/GenBank/DDBJ whole genome shotgun (WGS) entry which is preliminary data.</text>
</comment>
<protein>
    <recommendedName>
        <fullName evidence="7">4-hydroxythreonine-4-phosphate dehydrogenase</fullName>
        <ecNumber evidence="7">1.1.1.262</ecNumber>
    </recommendedName>
    <alternativeName>
        <fullName evidence="7">4-(phosphohydroxy)-L-threonine dehydrogenase</fullName>
    </alternativeName>
</protein>
<keyword evidence="2 7" id="KW-0479">Metal-binding</keyword>
<keyword evidence="1 7" id="KW-0963">Cytoplasm</keyword>
<dbReference type="Proteomes" id="UP000284605">
    <property type="component" value="Unassembled WGS sequence"/>
</dbReference>
<feature type="binding site" evidence="7">
    <location>
        <position position="271"/>
    </location>
    <ligand>
        <name>a divalent metal cation</name>
        <dbReference type="ChEBI" id="CHEBI:60240"/>
        <note>ligand shared between dimeric partners</note>
    </ligand>
</feature>
<evidence type="ECO:0000256" key="1">
    <source>
        <dbReference type="ARBA" id="ARBA00022490"/>
    </source>
</evidence>
<dbReference type="GO" id="GO:0008615">
    <property type="term" value="P:pyridoxine biosynthetic process"/>
    <property type="evidence" value="ECO:0007669"/>
    <property type="project" value="UniProtKB-UniRule"/>
</dbReference>
<dbReference type="GO" id="GO:0000287">
    <property type="term" value="F:magnesium ion binding"/>
    <property type="evidence" value="ECO:0007669"/>
    <property type="project" value="UniProtKB-UniRule"/>
</dbReference>
<dbReference type="GO" id="GO:0008270">
    <property type="term" value="F:zinc ion binding"/>
    <property type="evidence" value="ECO:0007669"/>
    <property type="project" value="UniProtKB-UniRule"/>
</dbReference>
<gene>
    <name evidence="7 8" type="primary">pdxA</name>
    <name evidence="8" type="ORF">D3874_07680</name>
</gene>
<dbReference type="AlphaFoldDB" id="A0A418WIP9"/>
<name>A0A418WIP9_9PROT</name>
<dbReference type="InterPro" id="IPR005255">
    <property type="entry name" value="PdxA_fam"/>
</dbReference>